<feature type="non-terminal residue" evidence="1">
    <location>
        <position position="1"/>
    </location>
</feature>
<name>X1QTY8_9ZZZZ</name>
<organism evidence="1">
    <name type="scientific">marine sediment metagenome</name>
    <dbReference type="NCBI Taxonomy" id="412755"/>
    <lineage>
        <taxon>unclassified sequences</taxon>
        <taxon>metagenomes</taxon>
        <taxon>ecological metagenomes</taxon>
    </lineage>
</organism>
<comment type="caution">
    <text evidence="1">The sequence shown here is derived from an EMBL/GenBank/DDBJ whole genome shotgun (WGS) entry which is preliminary data.</text>
</comment>
<proteinExistence type="predicted"/>
<accession>X1QTY8</accession>
<sequence length="169" mass="19623">TYKPVCMGERTLCGFEKKSFIITEPLTSTCLLDFVKDKWTSLDRPTQKRIITAMAKLTRKAHDANISLQDLYIWHLFIDEATLENDPHLAVIDLHRMLRNVKSPDKKLADLGKLYWSLWEEYFDPGHKDLLISAYAPGAESEISEKVRKRAALTAKRRILPNHYKRPKL</sequence>
<reference evidence="1" key="1">
    <citation type="journal article" date="2014" name="Front. Microbiol.">
        <title>High frequency of phylogenetically diverse reductive dehalogenase-homologous genes in deep subseafloor sedimentary metagenomes.</title>
        <authorList>
            <person name="Kawai M."/>
            <person name="Futagami T."/>
            <person name="Toyoda A."/>
            <person name="Takaki Y."/>
            <person name="Nishi S."/>
            <person name="Hori S."/>
            <person name="Arai W."/>
            <person name="Tsubouchi T."/>
            <person name="Morono Y."/>
            <person name="Uchiyama I."/>
            <person name="Ito T."/>
            <person name="Fujiyama A."/>
            <person name="Inagaki F."/>
            <person name="Takami H."/>
        </authorList>
    </citation>
    <scope>NUCLEOTIDE SEQUENCE</scope>
    <source>
        <strain evidence="1">Expedition CK06-06</strain>
    </source>
</reference>
<dbReference type="AlphaFoldDB" id="X1QTY8"/>
<dbReference type="EMBL" id="BARV01035632">
    <property type="protein sequence ID" value="GAI58271.1"/>
    <property type="molecule type" value="Genomic_DNA"/>
</dbReference>
<protein>
    <submittedName>
        <fullName evidence="1">Uncharacterized protein</fullName>
    </submittedName>
</protein>
<gene>
    <name evidence="1" type="ORF">S06H3_55568</name>
</gene>
<evidence type="ECO:0000313" key="1">
    <source>
        <dbReference type="EMBL" id="GAI58271.1"/>
    </source>
</evidence>
<dbReference type="Pfam" id="PF06293">
    <property type="entry name" value="Kdo"/>
    <property type="match status" value="1"/>
</dbReference>